<dbReference type="GO" id="GO:0032977">
    <property type="term" value="F:membrane insertase activity"/>
    <property type="evidence" value="ECO:0007669"/>
    <property type="project" value="InterPro"/>
</dbReference>
<evidence type="ECO:0000256" key="5">
    <source>
        <dbReference type="RuleBase" id="RU003945"/>
    </source>
</evidence>
<evidence type="ECO:0000256" key="2">
    <source>
        <dbReference type="ARBA" id="ARBA00022692"/>
    </source>
</evidence>
<dbReference type="InterPro" id="IPR000917">
    <property type="entry name" value="Sulfatase_N"/>
</dbReference>
<dbReference type="Proteomes" id="UP000198623">
    <property type="component" value="Unassembled WGS sequence"/>
</dbReference>
<evidence type="ECO:0000256" key="4">
    <source>
        <dbReference type="ARBA" id="ARBA00023136"/>
    </source>
</evidence>
<evidence type="ECO:0000256" key="1">
    <source>
        <dbReference type="ARBA" id="ARBA00004141"/>
    </source>
</evidence>
<protein>
    <submittedName>
        <fullName evidence="9">Membrane protein insertase, YidC/Oxa1 family, C-terminal domain-containing protein</fullName>
    </submittedName>
</protein>
<dbReference type="InterPro" id="IPR028055">
    <property type="entry name" value="YidC/Oxa/ALB_C"/>
</dbReference>
<dbReference type="GO" id="GO:0051205">
    <property type="term" value="P:protein insertion into membrane"/>
    <property type="evidence" value="ECO:0007669"/>
    <property type="project" value="TreeGrafter"/>
</dbReference>
<dbReference type="AlphaFoldDB" id="A0A1I2UN71"/>
<feature type="domain" description="Membrane insertase YidC/Oxa/ALB C-terminal" evidence="8">
    <location>
        <begin position="32"/>
        <end position="221"/>
    </location>
</feature>
<keyword evidence="3 6" id="KW-1133">Transmembrane helix</keyword>
<evidence type="ECO:0000256" key="3">
    <source>
        <dbReference type="ARBA" id="ARBA00022989"/>
    </source>
</evidence>
<comment type="subcellular location">
    <subcellularLocation>
        <location evidence="1 5">Membrane</location>
        <topology evidence="1 5">Multi-pass membrane protein</topology>
    </subcellularLocation>
</comment>
<dbReference type="STRING" id="1045558.SAMN05216175_113117"/>
<keyword evidence="2 5" id="KW-0812">Transmembrane</keyword>
<dbReference type="PANTHER" id="PTHR12428:SF65">
    <property type="entry name" value="CYTOCHROME C OXIDASE ASSEMBLY PROTEIN COX18, MITOCHONDRIAL"/>
    <property type="match status" value="1"/>
</dbReference>
<gene>
    <name evidence="9" type="ORF">SAMN05216175_113117</name>
</gene>
<proteinExistence type="inferred from homology"/>
<dbReference type="Pfam" id="PF00884">
    <property type="entry name" value="Sulfatase"/>
    <property type="match status" value="1"/>
</dbReference>
<comment type="similarity">
    <text evidence="5">Belongs to the OXA1/ALB3/YidC family.</text>
</comment>
<name>A0A1I2UN71_9GAMM</name>
<feature type="domain" description="Sulfatase N-terminal" evidence="7">
    <location>
        <begin position="518"/>
        <end position="717"/>
    </location>
</feature>
<dbReference type="InterPro" id="IPR001708">
    <property type="entry name" value="YidC/ALB3/OXA1/COX18"/>
</dbReference>
<evidence type="ECO:0000313" key="10">
    <source>
        <dbReference type="Proteomes" id="UP000198623"/>
    </source>
</evidence>
<feature type="transmembrane region" description="Helical" evidence="6">
    <location>
        <begin position="279"/>
        <end position="297"/>
    </location>
</feature>
<feature type="transmembrane region" description="Helical" evidence="6">
    <location>
        <begin position="5"/>
        <end position="23"/>
    </location>
</feature>
<dbReference type="InterPro" id="IPR017850">
    <property type="entry name" value="Alkaline_phosphatase_core_sf"/>
</dbReference>
<dbReference type="Pfam" id="PF02096">
    <property type="entry name" value="60KD_IMP"/>
    <property type="match status" value="1"/>
</dbReference>
<dbReference type="PANTHER" id="PTHR12428">
    <property type="entry name" value="OXA1"/>
    <property type="match status" value="1"/>
</dbReference>
<feature type="transmembrane region" description="Helical" evidence="6">
    <location>
        <begin position="152"/>
        <end position="172"/>
    </location>
</feature>
<dbReference type="RefSeq" id="WP_090729498.1">
    <property type="nucleotide sequence ID" value="NZ_FOOU01000013.1"/>
</dbReference>
<evidence type="ECO:0000313" key="9">
    <source>
        <dbReference type="EMBL" id="SFG78493.1"/>
    </source>
</evidence>
<feature type="transmembrane region" description="Helical" evidence="6">
    <location>
        <begin position="336"/>
        <end position="358"/>
    </location>
</feature>
<keyword evidence="10" id="KW-1185">Reference proteome</keyword>
<feature type="transmembrane region" description="Helical" evidence="6">
    <location>
        <begin position="309"/>
        <end position="330"/>
    </location>
</feature>
<dbReference type="EMBL" id="FOOU01000013">
    <property type="protein sequence ID" value="SFG78493.1"/>
    <property type="molecule type" value="Genomic_DNA"/>
</dbReference>
<reference evidence="10" key="1">
    <citation type="submission" date="2016-10" db="EMBL/GenBank/DDBJ databases">
        <authorList>
            <person name="Varghese N."/>
            <person name="Submissions S."/>
        </authorList>
    </citation>
    <scope>NUCLEOTIDE SEQUENCE [LARGE SCALE GENOMIC DNA]</scope>
    <source>
        <strain evidence="10">CGMCC 1.10971</strain>
    </source>
</reference>
<feature type="transmembrane region" description="Helical" evidence="6">
    <location>
        <begin position="370"/>
        <end position="388"/>
    </location>
</feature>
<accession>A0A1I2UN71</accession>
<feature type="transmembrane region" description="Helical" evidence="6">
    <location>
        <begin position="424"/>
        <end position="443"/>
    </location>
</feature>
<feature type="transmembrane region" description="Helical" evidence="6">
    <location>
        <begin position="241"/>
        <end position="259"/>
    </location>
</feature>
<dbReference type="GO" id="GO:0005886">
    <property type="term" value="C:plasma membrane"/>
    <property type="evidence" value="ECO:0007669"/>
    <property type="project" value="TreeGrafter"/>
</dbReference>
<organism evidence="9 10">
    <name type="scientific">Neptunomonas qingdaonensis</name>
    <dbReference type="NCBI Taxonomy" id="1045558"/>
    <lineage>
        <taxon>Bacteria</taxon>
        <taxon>Pseudomonadati</taxon>
        <taxon>Pseudomonadota</taxon>
        <taxon>Gammaproteobacteria</taxon>
        <taxon>Oceanospirillales</taxon>
        <taxon>Oceanospirillaceae</taxon>
        <taxon>Neptunomonas</taxon>
    </lineage>
</organism>
<feature type="transmembrane region" description="Helical" evidence="6">
    <location>
        <begin position="29"/>
        <end position="52"/>
    </location>
</feature>
<dbReference type="Gene3D" id="3.40.720.10">
    <property type="entry name" value="Alkaline Phosphatase, subunit A"/>
    <property type="match status" value="1"/>
</dbReference>
<keyword evidence="4 6" id="KW-0472">Membrane</keyword>
<sequence>MVLDILYAIFILPIEWSMGLVFAKSYDLVHSYGLAILVLSLIVNIALIPVYYMSDKWQAEDRCAQERMAKKLKEIKLAFKGQERFMMTRMLYSLNHYHPLMAVRSSVGLLIQVPFFFAAYQLISQYGALSNVSFFIFEDLSKPDGLLSIGEWHINLMPFVMTAINLVSAYVYASSLTKKDKIQVYVIAGLFLVVLYSMPVALVLYWTMNNVFSLVKNIIYKNLVKINKVYNNNTIKFFKHIFFDLLLIFLGYFIITHVLERYLPAGVTKDFFSTSKEYYKIIPTLFIVFVFFKLAMIRKFKYVKERESLNYLDFTFVFLLYLPLAQYLIANSKDLLMIYFIQSLVFAFFALVLALVYLPFKLSVLIDKRILQAALFFSLAVIFYMPMFSNYFSFHNEANLTRLFPFFVAGFFLTYLLTKVNNKYIFSFSVVIFLTNSMSGFIVDSDNDNTSMDAEGESIKTLVSKERIKALGMDFQKKNSIYLLTYDSYVINETMLQYGIDNSHQEKYLKGMGFTIYPNTYSIEAASITTMGSVLDIKYETSFSDLKESTRGNAFVLDVLHYNNYKTAGYFNNDYFFRGSEKEINYKVTYPNIKISETKGVSALPYVIQSIKEGQFRFDVGAEYDQITHDQFLSAKYKFLDSAPEQPRFIYTHTGPSHSQNSGKCLPDETERFKRRLSIANIEMKKDIETIRTRDKNAIIIINGDHGPYLTKNCTMLKGYAPEEISRLDIQDRFGTFLAIKLPNNEVIDKEKISVLQDIFPEIFNLLTGTKIYSPLKVKPVTTLRLSTTAGVYVDDGIIRGGVNDGEPLFLGESN</sequence>
<evidence type="ECO:0000259" key="8">
    <source>
        <dbReference type="Pfam" id="PF02096"/>
    </source>
</evidence>
<feature type="transmembrane region" description="Helical" evidence="6">
    <location>
        <begin position="400"/>
        <end position="417"/>
    </location>
</feature>
<evidence type="ECO:0000259" key="7">
    <source>
        <dbReference type="Pfam" id="PF00884"/>
    </source>
</evidence>
<feature type="transmembrane region" description="Helical" evidence="6">
    <location>
        <begin position="184"/>
        <end position="206"/>
    </location>
</feature>
<evidence type="ECO:0000256" key="6">
    <source>
        <dbReference type="SAM" id="Phobius"/>
    </source>
</evidence>
<dbReference type="OrthoDB" id="9760224at2"/>